<evidence type="ECO:0000313" key="3">
    <source>
        <dbReference type="EMBL" id="EGU77924.1"/>
    </source>
</evidence>
<name>F9FYT9_FUSOF</name>
<feature type="compositionally biased region" description="Polar residues" evidence="1">
    <location>
        <begin position="360"/>
        <end position="376"/>
    </location>
</feature>
<feature type="transmembrane region" description="Helical" evidence="2">
    <location>
        <begin position="33"/>
        <end position="52"/>
    </location>
</feature>
<gene>
    <name evidence="3" type="ORF">FOXB_11571</name>
</gene>
<dbReference type="AlphaFoldDB" id="F9FYT9"/>
<dbReference type="OrthoDB" id="3692311at2759"/>
<organism evidence="3">
    <name type="scientific">Fusarium oxysporum (strain Fo5176)</name>
    <name type="common">Fusarium vascular wilt</name>
    <dbReference type="NCBI Taxonomy" id="660025"/>
    <lineage>
        <taxon>Eukaryota</taxon>
        <taxon>Fungi</taxon>
        <taxon>Dikarya</taxon>
        <taxon>Ascomycota</taxon>
        <taxon>Pezizomycotina</taxon>
        <taxon>Sordariomycetes</taxon>
        <taxon>Hypocreomycetidae</taxon>
        <taxon>Hypocreales</taxon>
        <taxon>Nectriaceae</taxon>
        <taxon>Fusarium</taxon>
        <taxon>Fusarium oxysporum species complex</taxon>
    </lineage>
</organism>
<comment type="caution">
    <text evidence="3">The sequence shown here is derived from an EMBL/GenBank/DDBJ whole genome shotgun (WGS) entry which is preliminary data.</text>
</comment>
<dbReference type="STRING" id="660025.F9FYT9"/>
<dbReference type="EMBL" id="AFQF01002899">
    <property type="protein sequence ID" value="EGU77924.1"/>
    <property type="molecule type" value="Genomic_DNA"/>
</dbReference>
<sequence>MTNIFVVFASLAMASNGQLLTKGSRAQYLLDITFYGPTIFPILFAAIVGRALKALATWELQRGSTIGHIETLSSSTTLIGAIVTQIQLRNLNLVAIALIVLWALSPVGGQASLRVLRSGTRITKTNHQFHALDPESSWQAGSSTGYPILAHALFTSSLIATKKLYNKPQDSWGNLRVPMVEAFDNYQSHAWIKIPDNTTEVTFSSLIGIPVNPGLPSEPTFLTLNTSYMYLDCPTFNTSPLELDQWQQYKAFPWTNFTADPPSLENSNDTWAHYHTFLGDSGPIVGKGFQMALSTCLGICSHRLVPREARRVIWESASSKTFAHIDCTLHTTYVDVRYGCVDASCSPIEVRLSPYKPDSSHSTNPGISNGNPHDPWNNRNFTGFDKGYSNAPSNFLNTMTSAFRMRSTRDMVPLLGFILSPNDTMTAPPDGGFYQDVTSIGKAKFQERLSQLFNTLFLAGIQPSAITGAMPVTERLPFTAVSTITAETRITNNVLECNKAWFAIMLVISIIVLVISLSGAILRAITLVPDVLGTLSMITLDNQCDKELRKASMLDGLERSRLLKKNGTLGRIGFSAPAHNEDGSELHENGLYE</sequence>
<keyword evidence="2" id="KW-0472">Membrane</keyword>
<feature type="transmembrane region" description="Helical" evidence="2">
    <location>
        <begin position="91"/>
        <end position="109"/>
    </location>
</feature>
<keyword evidence="2" id="KW-1133">Transmembrane helix</keyword>
<reference evidence="3" key="1">
    <citation type="journal article" date="2012" name="Mol. Plant Microbe Interact.">
        <title>A highly conserved effector in Fusarium oxysporum is required for full virulence on Arabidopsis.</title>
        <authorList>
            <person name="Thatcher L.F."/>
            <person name="Gardiner D.M."/>
            <person name="Kazan K."/>
            <person name="Manners J."/>
        </authorList>
    </citation>
    <scope>NUCLEOTIDE SEQUENCE [LARGE SCALE GENOMIC DNA]</scope>
    <source>
        <strain evidence="3">Fo5176</strain>
    </source>
</reference>
<keyword evidence="2" id="KW-0812">Transmembrane</keyword>
<evidence type="ECO:0000256" key="1">
    <source>
        <dbReference type="SAM" id="MobiDB-lite"/>
    </source>
</evidence>
<feature type="region of interest" description="Disordered" evidence="1">
    <location>
        <begin position="355"/>
        <end position="376"/>
    </location>
</feature>
<evidence type="ECO:0000256" key="2">
    <source>
        <dbReference type="SAM" id="Phobius"/>
    </source>
</evidence>
<protein>
    <submittedName>
        <fullName evidence="3">Uncharacterized protein</fullName>
    </submittedName>
</protein>
<feature type="transmembrane region" description="Helical" evidence="2">
    <location>
        <begin position="500"/>
        <end position="522"/>
    </location>
</feature>
<proteinExistence type="predicted"/>
<accession>F9FYT9</accession>